<feature type="coiled-coil region" evidence="1">
    <location>
        <begin position="174"/>
        <end position="224"/>
    </location>
</feature>
<dbReference type="eggNOG" id="COG4447">
    <property type="taxonomic scope" value="Bacteria"/>
</dbReference>
<dbReference type="Pfam" id="PF20129">
    <property type="entry name" value="DUF6519"/>
    <property type="match status" value="2"/>
</dbReference>
<evidence type="ECO:0000256" key="2">
    <source>
        <dbReference type="SAM" id="MobiDB-lite"/>
    </source>
</evidence>
<protein>
    <submittedName>
        <fullName evidence="3">Uncharacterized protein</fullName>
    </submittedName>
</protein>
<dbReference type="EMBL" id="CP011129">
    <property type="protein sequence ID" value="ALN80960.1"/>
    <property type="molecule type" value="Genomic_DNA"/>
</dbReference>
<proteinExistence type="predicted"/>
<reference evidence="3 4" key="1">
    <citation type="journal article" date="2015" name="BMC Genomics">
        <title>Comparative genomics and metabolic profiling of the genus Lysobacter.</title>
        <authorList>
            <person name="de Bruijn I."/>
            <person name="Cheng X."/>
            <person name="de Jager V."/>
            <person name="Exposito R.G."/>
            <person name="Watrous J."/>
            <person name="Patel N."/>
            <person name="Postma J."/>
            <person name="Dorrestein P.C."/>
            <person name="Kobayashi D."/>
            <person name="Raaijmakers J.M."/>
        </authorList>
    </citation>
    <scope>NUCLEOTIDE SEQUENCE [LARGE SCALE GENOMIC DNA]</scope>
    <source>
        <strain evidence="3 4">76</strain>
    </source>
</reference>
<dbReference type="STRING" id="84531.LA76x_2830"/>
<keyword evidence="1" id="KW-0175">Coiled coil</keyword>
<dbReference type="RefSeq" id="WP_057918137.1">
    <property type="nucleotide sequence ID" value="NZ_CP011129.1"/>
</dbReference>
<sequence length="534" mass="59470">MKGDFSRASFDPRHHFSQVLLQQGRVTLDADPNEQGAILLHLLRTLARDVFGPYAAPAGTPGFGLTLEQRDGKRSLRIGAGRYYVDGVLCECDGSDYLSQPHFIPAPANDQPGSGDPLRSWLESSSNQDDSRFWVYLDVWERHLTAVEMPQLREVALGGPDTCSRRQVIWQVRALELETIRDRLEERIEVLKERAEQTQDEAERERLKQEIERLQQGLDQLDEDYRSACPAPLLLFDRQPPKLAAQLQELPRLDDPCVTDPDSAYRGAENHLYRVEIHRGNDNGNVGATFKWSRDNGSVLTRWIGGGGDKLEVANARDFRERQWVEITDEQDDLLGRPGQLSQISGVEGNTLTLTQAQGRSPNATTKVRRWDHVGAGDIVLVDGAVPVDKPDDGKPGKPGEWYWIALEDGIQVRFAADGEYRSGDYWLIPARVATGNIEWPRNGGVAELRPPLGVEHRYAPLGFVGLNVDGMEGVDTCTCVVYPDRSCGMQERFDDAVSGDNASGTVKAVKRAPQNTAVTVKKTAATKPKRKEK</sequence>
<name>A0A0S2FBQ9_LYSAN</name>
<accession>A0A0S2FBQ9</accession>
<dbReference type="AlphaFoldDB" id="A0A0S2FBQ9"/>
<dbReference type="Proteomes" id="UP000060787">
    <property type="component" value="Chromosome"/>
</dbReference>
<gene>
    <name evidence="3" type="ORF">LA76x_2830</name>
</gene>
<evidence type="ECO:0000256" key="1">
    <source>
        <dbReference type="SAM" id="Coils"/>
    </source>
</evidence>
<feature type="compositionally biased region" description="Low complexity" evidence="2">
    <location>
        <begin position="517"/>
        <end position="527"/>
    </location>
</feature>
<evidence type="ECO:0000313" key="3">
    <source>
        <dbReference type="EMBL" id="ALN80960.1"/>
    </source>
</evidence>
<dbReference type="InterPro" id="IPR045392">
    <property type="entry name" value="DUF6519"/>
</dbReference>
<dbReference type="KEGG" id="lab:LA76x_2830"/>
<dbReference type="PATRIC" id="fig|84531.8.peg.2843"/>
<evidence type="ECO:0000313" key="4">
    <source>
        <dbReference type="Proteomes" id="UP000060787"/>
    </source>
</evidence>
<feature type="region of interest" description="Disordered" evidence="2">
    <location>
        <begin position="507"/>
        <end position="534"/>
    </location>
</feature>
<keyword evidence="4" id="KW-1185">Reference proteome</keyword>
<organism evidence="3 4">
    <name type="scientific">Lysobacter antibioticus</name>
    <dbReference type="NCBI Taxonomy" id="84531"/>
    <lineage>
        <taxon>Bacteria</taxon>
        <taxon>Pseudomonadati</taxon>
        <taxon>Pseudomonadota</taxon>
        <taxon>Gammaproteobacteria</taxon>
        <taxon>Lysobacterales</taxon>
        <taxon>Lysobacteraceae</taxon>
        <taxon>Lysobacter</taxon>
    </lineage>
</organism>